<reference evidence="4 5" key="2">
    <citation type="journal article" date="2015" name="MBio">
        <title>Genome-Resolved Metagenomic Analysis Reveals Roles for Candidate Phyla and Other Microbial Community Members in Biogeochemical Transformations in Oil Reservoirs.</title>
        <authorList>
            <person name="Hu P."/>
            <person name="Tom L."/>
            <person name="Singh A."/>
            <person name="Thomas B.C."/>
            <person name="Baker B.J."/>
            <person name="Piceno Y.M."/>
            <person name="Andersen G.L."/>
            <person name="Banfield J.F."/>
        </authorList>
    </citation>
    <scope>NUCLEOTIDE SEQUENCE [LARGE SCALE GENOMIC DNA]</scope>
</reference>
<dbReference type="AlphaFoldDB" id="A0A101GY03"/>
<dbReference type="PANTHER" id="PTHR37170">
    <property type="entry name" value="GLUTAREDOXIN-RELATED"/>
    <property type="match status" value="1"/>
</dbReference>
<evidence type="ECO:0000313" key="5">
    <source>
        <dbReference type="Proteomes" id="UP000055014"/>
    </source>
</evidence>
<reference evidence="2" key="1">
    <citation type="journal article" date="2015" name="MBio">
        <title>Genome-resolved metagenomic analysis reveals roles for candidate phyla and other microbial community members in biogeochemical transformations in oil reservoirs.</title>
        <authorList>
            <person name="Hu P."/>
            <person name="Tom L."/>
            <person name="Singh A."/>
            <person name="Thomas B.C."/>
            <person name="Baker B.J."/>
            <person name="Piceno Y.M."/>
            <person name="Andersen G.L."/>
            <person name="Banfield J.F."/>
        </authorList>
    </citation>
    <scope>NUCLEOTIDE SEQUENCE [LARGE SCALE GENOMIC DNA]</scope>
    <source>
        <strain evidence="2">46_47</strain>
        <strain evidence="3">46_70</strain>
    </source>
</reference>
<comment type="caution">
    <text evidence="2">The sequence shown here is derived from an EMBL/GenBank/DDBJ whole genome shotgun (WGS) entry which is preliminary data.</text>
</comment>
<accession>A0A101GY03</accession>
<evidence type="ECO:0000313" key="3">
    <source>
        <dbReference type="EMBL" id="KUK84389.1"/>
    </source>
</evidence>
<feature type="domain" description="Thioredoxin-like fold" evidence="1">
    <location>
        <begin position="135"/>
        <end position="211"/>
    </location>
</feature>
<dbReference type="InterPro" id="IPR011903">
    <property type="entry name" value="TON_0319-like"/>
</dbReference>
<dbReference type="PATRIC" id="fig|1236046.5.peg.376"/>
<dbReference type="CDD" id="cd02973">
    <property type="entry name" value="TRX_GRX_like"/>
    <property type="match status" value="1"/>
</dbReference>
<dbReference type="EMBL" id="LGGW01000259">
    <property type="protein sequence ID" value="KUK84389.1"/>
    <property type="molecule type" value="Genomic_DNA"/>
</dbReference>
<sequence length="214" mass="23615">MAKLLPDNVTKQVKEIFSNMEGSVKALLFKSEKNCDYCSTAEQMLQELSELEAKIDYEVHELDSEMAHKYSVELAPSIVLLTPDGDDKGVRFLGIPAGHEFGSLLQDIVSFSKGAIPELSEESIKKIEKINSPVDIKVFVTTTCPYCPKAVLTAHNIAMVNNNVTAYMVEANEFQDLSKKYGVSSVPQIVINDKVSFVGAYPEGQFVDQVMKAV</sequence>
<dbReference type="Pfam" id="PF13192">
    <property type="entry name" value="Thioredoxin_3"/>
    <property type="match status" value="1"/>
</dbReference>
<dbReference type="SUPFAM" id="SSF52833">
    <property type="entry name" value="Thioredoxin-like"/>
    <property type="match status" value="2"/>
</dbReference>
<dbReference type="Gene3D" id="3.40.30.80">
    <property type="match status" value="1"/>
</dbReference>
<dbReference type="PROSITE" id="PS51354">
    <property type="entry name" value="GLUTAREDOXIN_2"/>
    <property type="match status" value="1"/>
</dbReference>
<dbReference type="InterPro" id="IPR036249">
    <property type="entry name" value="Thioredoxin-like_sf"/>
</dbReference>
<gene>
    <name evidence="2" type="ORF">XD86_1092</name>
    <name evidence="3" type="ORF">XE02_1688</name>
</gene>
<dbReference type="NCBIfam" id="TIGR02187">
    <property type="entry name" value="PDO_seleno_TRX"/>
    <property type="match status" value="1"/>
</dbReference>
<name>A0A101GY03_9BACT</name>
<dbReference type="Proteomes" id="UP000055014">
    <property type="component" value="Unassembled WGS sequence"/>
</dbReference>
<evidence type="ECO:0000259" key="1">
    <source>
        <dbReference type="Pfam" id="PF13192"/>
    </source>
</evidence>
<proteinExistence type="predicted"/>
<dbReference type="Proteomes" id="UP000054260">
    <property type="component" value="Unassembled WGS sequence"/>
</dbReference>
<dbReference type="EMBL" id="LGGH01000179">
    <property type="protein sequence ID" value="KUK66755.1"/>
    <property type="molecule type" value="Genomic_DNA"/>
</dbReference>
<evidence type="ECO:0000313" key="2">
    <source>
        <dbReference type="EMBL" id="KUK66755.1"/>
    </source>
</evidence>
<organism evidence="2 4">
    <name type="scientific">Mesotoga infera</name>
    <dbReference type="NCBI Taxonomy" id="1236046"/>
    <lineage>
        <taxon>Bacteria</taxon>
        <taxon>Thermotogati</taxon>
        <taxon>Thermotogota</taxon>
        <taxon>Thermotogae</taxon>
        <taxon>Kosmotogales</taxon>
        <taxon>Kosmotogaceae</taxon>
        <taxon>Mesotoga</taxon>
    </lineage>
</organism>
<evidence type="ECO:0000313" key="4">
    <source>
        <dbReference type="Proteomes" id="UP000054260"/>
    </source>
</evidence>
<dbReference type="PANTHER" id="PTHR37170:SF1">
    <property type="entry name" value="GLUTAREDOXIN-LIKE PROTEIN"/>
    <property type="match status" value="1"/>
</dbReference>
<dbReference type="InterPro" id="IPR012336">
    <property type="entry name" value="Thioredoxin-like_fold"/>
</dbReference>
<protein>
    <submittedName>
        <fullName evidence="2">Glutaredoxin-like domain protein</fullName>
    </submittedName>
</protein>